<dbReference type="PANTHER" id="PTHR24177:SF437">
    <property type="entry name" value="ANKYRIN REPEAT PROTEIN"/>
    <property type="match status" value="1"/>
</dbReference>
<dbReference type="EMBL" id="JBGMDY010000003">
    <property type="protein sequence ID" value="KAL2340240.1"/>
    <property type="molecule type" value="Genomic_DNA"/>
</dbReference>
<proteinExistence type="predicted"/>
<organism evidence="3 4">
    <name type="scientific">Flemingia macrophylla</name>
    <dbReference type="NCBI Taxonomy" id="520843"/>
    <lineage>
        <taxon>Eukaryota</taxon>
        <taxon>Viridiplantae</taxon>
        <taxon>Streptophyta</taxon>
        <taxon>Embryophyta</taxon>
        <taxon>Tracheophyta</taxon>
        <taxon>Spermatophyta</taxon>
        <taxon>Magnoliopsida</taxon>
        <taxon>eudicotyledons</taxon>
        <taxon>Gunneridae</taxon>
        <taxon>Pentapetalae</taxon>
        <taxon>rosids</taxon>
        <taxon>fabids</taxon>
        <taxon>Fabales</taxon>
        <taxon>Fabaceae</taxon>
        <taxon>Papilionoideae</taxon>
        <taxon>50 kb inversion clade</taxon>
        <taxon>NPAAA clade</taxon>
        <taxon>indigoferoid/millettioid clade</taxon>
        <taxon>Phaseoleae</taxon>
        <taxon>Flemingia</taxon>
    </lineage>
</organism>
<feature type="transmembrane region" description="Helical" evidence="1">
    <location>
        <begin position="82"/>
        <end position="106"/>
    </location>
</feature>
<reference evidence="3 4" key="1">
    <citation type="submission" date="2024-08" db="EMBL/GenBank/DDBJ databases">
        <title>Insights into the chromosomal genome structure of Flemingia macrophylla.</title>
        <authorList>
            <person name="Ding Y."/>
            <person name="Zhao Y."/>
            <person name="Bi W."/>
            <person name="Wu M."/>
            <person name="Zhao G."/>
            <person name="Gong Y."/>
            <person name="Li W."/>
            <person name="Zhang P."/>
        </authorList>
    </citation>
    <scope>NUCLEOTIDE SEQUENCE [LARGE SCALE GENOMIC DNA]</scope>
    <source>
        <strain evidence="3">DYQJB</strain>
        <tissue evidence="3">Leaf</tissue>
    </source>
</reference>
<keyword evidence="4" id="KW-1185">Reference proteome</keyword>
<keyword evidence="1" id="KW-0812">Transmembrane</keyword>
<keyword evidence="1" id="KW-0472">Membrane</keyword>
<evidence type="ECO:0000256" key="1">
    <source>
        <dbReference type="SAM" id="Phobius"/>
    </source>
</evidence>
<feature type="transmembrane region" description="Helical" evidence="1">
    <location>
        <begin position="126"/>
        <end position="148"/>
    </location>
</feature>
<accession>A0ABD1MWN6</accession>
<protein>
    <recommendedName>
        <fullName evidence="2">PGG domain-containing protein</fullName>
    </recommendedName>
</protein>
<dbReference type="AlphaFoldDB" id="A0ABD1MWN6"/>
<dbReference type="InterPro" id="IPR026961">
    <property type="entry name" value="PGG_dom"/>
</dbReference>
<gene>
    <name evidence="3" type="ORF">Fmac_008180</name>
</gene>
<evidence type="ECO:0000313" key="3">
    <source>
        <dbReference type="EMBL" id="KAL2340240.1"/>
    </source>
</evidence>
<sequence length="201" mass="22224">MPPSYIRLRNSDGLTAQELFTRKHKELQKDAEDWMKRTAQFSIVVSTVIATGVFAAAVKLIPSGTNDEKNKPNYLDKTSFSVFALSDAFAFISSATATLAFLSILVSRYAEYDFHKSLPLKLISGLMLLFISIACMMVAFCSAFFIVYDDGSRLEGESVEVRGKRKLVEHIEKVTSVDSDVEQEVGGVWDEVEEGKGIGSC</sequence>
<dbReference type="Proteomes" id="UP001603857">
    <property type="component" value="Unassembled WGS sequence"/>
</dbReference>
<evidence type="ECO:0000313" key="4">
    <source>
        <dbReference type="Proteomes" id="UP001603857"/>
    </source>
</evidence>
<feature type="domain" description="PGG" evidence="2">
    <location>
        <begin position="33"/>
        <end position="147"/>
    </location>
</feature>
<dbReference type="PANTHER" id="PTHR24177">
    <property type="entry name" value="CASKIN"/>
    <property type="match status" value="1"/>
</dbReference>
<keyword evidence="1" id="KW-1133">Transmembrane helix</keyword>
<name>A0ABD1MWN6_9FABA</name>
<dbReference type="Pfam" id="PF13962">
    <property type="entry name" value="PGG"/>
    <property type="match status" value="1"/>
</dbReference>
<feature type="transmembrane region" description="Helical" evidence="1">
    <location>
        <begin position="39"/>
        <end position="61"/>
    </location>
</feature>
<comment type="caution">
    <text evidence="3">The sequence shown here is derived from an EMBL/GenBank/DDBJ whole genome shotgun (WGS) entry which is preliminary data.</text>
</comment>
<evidence type="ECO:0000259" key="2">
    <source>
        <dbReference type="Pfam" id="PF13962"/>
    </source>
</evidence>